<accession>A0A6C0D0H5</accession>
<dbReference type="AlphaFoldDB" id="A0A6C0D0H5"/>
<reference evidence="1" key="1">
    <citation type="journal article" date="2020" name="Nature">
        <title>Giant virus diversity and host interactions through global metagenomics.</title>
        <authorList>
            <person name="Schulz F."/>
            <person name="Roux S."/>
            <person name="Paez-Espino D."/>
            <person name="Jungbluth S."/>
            <person name="Walsh D.A."/>
            <person name="Denef V.J."/>
            <person name="McMahon K.D."/>
            <person name="Konstantinidis K.T."/>
            <person name="Eloe-Fadrosh E.A."/>
            <person name="Kyrpides N.C."/>
            <person name="Woyke T."/>
        </authorList>
    </citation>
    <scope>NUCLEOTIDE SEQUENCE</scope>
    <source>
        <strain evidence="1">GVMAG-M-3300023174-104</strain>
    </source>
</reference>
<name>A0A6C0D0H5_9ZZZZ</name>
<dbReference type="EMBL" id="MN739519">
    <property type="protein sequence ID" value="QHT10268.1"/>
    <property type="molecule type" value="Genomic_DNA"/>
</dbReference>
<evidence type="ECO:0000313" key="1">
    <source>
        <dbReference type="EMBL" id="QHT10268.1"/>
    </source>
</evidence>
<protein>
    <submittedName>
        <fullName evidence="1">Uncharacterized protein</fullName>
    </submittedName>
</protein>
<proteinExistence type="predicted"/>
<sequence>MMFFILFTGEKKNHQVLVVPVLRCLSFPDELWHSCPFS</sequence>
<organism evidence="1">
    <name type="scientific">viral metagenome</name>
    <dbReference type="NCBI Taxonomy" id="1070528"/>
    <lineage>
        <taxon>unclassified sequences</taxon>
        <taxon>metagenomes</taxon>
        <taxon>organismal metagenomes</taxon>
    </lineage>
</organism>